<feature type="region of interest" description="Disordered" evidence="4">
    <location>
        <begin position="160"/>
        <end position="190"/>
    </location>
</feature>
<dbReference type="Pfam" id="PF01638">
    <property type="entry name" value="HxlR"/>
    <property type="match status" value="1"/>
</dbReference>
<keyword evidence="3" id="KW-0804">Transcription</keyword>
<dbReference type="InterPro" id="IPR002577">
    <property type="entry name" value="HTH_HxlR"/>
</dbReference>
<sequence>MPHTDFAAMPCPIARTLARVGERWSMLILRDAFYGMTRFDEFRKSLDIAPNILTRRLAELVQAGLLEKRVYTSRPTRYEYVLTQQGRELRPIMLAMVAWGNRHFSPEGPALAVVARETGAPVEQCWLDTSTGQVLGLDGVTVMAGAGATPGVRERIALAARKHGESAADEAPHDPQDIQDPHDPEPTTAA</sequence>
<evidence type="ECO:0000256" key="1">
    <source>
        <dbReference type="ARBA" id="ARBA00023015"/>
    </source>
</evidence>
<evidence type="ECO:0000313" key="6">
    <source>
        <dbReference type="EMBL" id="ANN75971.1"/>
    </source>
</evidence>
<feature type="domain" description="HTH hxlR-type" evidence="5">
    <location>
        <begin position="11"/>
        <end position="108"/>
    </location>
</feature>
<evidence type="ECO:0000256" key="4">
    <source>
        <dbReference type="SAM" id="MobiDB-lite"/>
    </source>
</evidence>
<protein>
    <recommendedName>
        <fullName evidence="5">HTH hxlR-type domain-containing protein</fullName>
    </recommendedName>
</protein>
<dbReference type="InterPro" id="IPR036390">
    <property type="entry name" value="WH_DNA-bd_sf"/>
</dbReference>
<organism evidence="6 7">
    <name type="scientific">Bordetella flabilis</name>
    <dbReference type="NCBI Taxonomy" id="463014"/>
    <lineage>
        <taxon>Bacteria</taxon>
        <taxon>Pseudomonadati</taxon>
        <taxon>Pseudomonadota</taxon>
        <taxon>Betaproteobacteria</taxon>
        <taxon>Burkholderiales</taxon>
        <taxon>Alcaligenaceae</taxon>
        <taxon>Bordetella</taxon>
    </lineage>
</organism>
<evidence type="ECO:0000256" key="2">
    <source>
        <dbReference type="ARBA" id="ARBA00023125"/>
    </source>
</evidence>
<evidence type="ECO:0000256" key="3">
    <source>
        <dbReference type="ARBA" id="ARBA00023163"/>
    </source>
</evidence>
<name>A0A193G929_9BORD</name>
<gene>
    <name evidence="6" type="ORF">BAU07_01480</name>
</gene>
<dbReference type="PANTHER" id="PTHR33204">
    <property type="entry name" value="TRANSCRIPTIONAL REGULATOR, MARR FAMILY"/>
    <property type="match status" value="1"/>
</dbReference>
<dbReference type="Proteomes" id="UP000091926">
    <property type="component" value="Chromosome"/>
</dbReference>
<dbReference type="InterPro" id="IPR036388">
    <property type="entry name" value="WH-like_DNA-bd_sf"/>
</dbReference>
<proteinExistence type="predicted"/>
<dbReference type="GO" id="GO:0003677">
    <property type="term" value="F:DNA binding"/>
    <property type="evidence" value="ECO:0007669"/>
    <property type="project" value="UniProtKB-KW"/>
</dbReference>
<dbReference type="Gene3D" id="1.10.10.10">
    <property type="entry name" value="Winged helix-like DNA-binding domain superfamily/Winged helix DNA-binding domain"/>
    <property type="match status" value="1"/>
</dbReference>
<dbReference type="PROSITE" id="PS51118">
    <property type="entry name" value="HTH_HXLR"/>
    <property type="match status" value="1"/>
</dbReference>
<reference evidence="6 7" key="1">
    <citation type="submission" date="2016-06" db="EMBL/GenBank/DDBJ databases">
        <title>Complete genome sequences of Bordetella bronchialis and Bordetella flabilis.</title>
        <authorList>
            <person name="LiPuma J.J."/>
            <person name="Spilker T."/>
        </authorList>
    </citation>
    <scope>NUCLEOTIDE SEQUENCE [LARGE SCALE GENOMIC DNA]</scope>
    <source>
        <strain evidence="6 7">AU10664</strain>
    </source>
</reference>
<dbReference type="STRING" id="463014.BAU07_01480"/>
<dbReference type="OrthoDB" id="9807069at2"/>
<dbReference type="SUPFAM" id="SSF46785">
    <property type="entry name" value="Winged helix' DNA-binding domain"/>
    <property type="match status" value="1"/>
</dbReference>
<keyword evidence="7" id="KW-1185">Reference proteome</keyword>
<accession>A0A193G929</accession>
<dbReference type="RefSeq" id="WP_066653101.1">
    <property type="nucleotide sequence ID" value="NZ_CBCSCL010000040.1"/>
</dbReference>
<evidence type="ECO:0000313" key="7">
    <source>
        <dbReference type="Proteomes" id="UP000091926"/>
    </source>
</evidence>
<dbReference type="EMBL" id="CP016172">
    <property type="protein sequence ID" value="ANN75971.1"/>
    <property type="molecule type" value="Genomic_DNA"/>
</dbReference>
<keyword evidence="1" id="KW-0805">Transcription regulation</keyword>
<keyword evidence="2" id="KW-0238">DNA-binding</keyword>
<dbReference type="AlphaFoldDB" id="A0A193G929"/>
<dbReference type="PANTHER" id="PTHR33204:SF17">
    <property type="entry name" value="TRANSCRIPTIONAL REGULATORY PROTEIN"/>
    <property type="match status" value="1"/>
</dbReference>
<evidence type="ECO:0000259" key="5">
    <source>
        <dbReference type="PROSITE" id="PS51118"/>
    </source>
</evidence>
<dbReference type="KEGG" id="bfz:BAU07_01480"/>